<proteinExistence type="predicted"/>
<feature type="non-terminal residue" evidence="2">
    <location>
        <position position="242"/>
    </location>
</feature>
<feature type="region of interest" description="Disordered" evidence="1">
    <location>
        <begin position="1"/>
        <end position="33"/>
    </location>
</feature>
<organism evidence="2 3">
    <name type="scientific">Parathielavia hyrcaniae</name>
    <dbReference type="NCBI Taxonomy" id="113614"/>
    <lineage>
        <taxon>Eukaryota</taxon>
        <taxon>Fungi</taxon>
        <taxon>Dikarya</taxon>
        <taxon>Ascomycota</taxon>
        <taxon>Pezizomycotina</taxon>
        <taxon>Sordariomycetes</taxon>
        <taxon>Sordariomycetidae</taxon>
        <taxon>Sordariales</taxon>
        <taxon>Chaetomiaceae</taxon>
        <taxon>Parathielavia</taxon>
    </lineage>
</organism>
<evidence type="ECO:0000313" key="3">
    <source>
        <dbReference type="Proteomes" id="UP001305647"/>
    </source>
</evidence>
<evidence type="ECO:0008006" key="4">
    <source>
        <dbReference type="Google" id="ProtNLM"/>
    </source>
</evidence>
<dbReference type="EMBL" id="MU863677">
    <property type="protein sequence ID" value="KAK4097352.1"/>
    <property type="molecule type" value="Genomic_DNA"/>
</dbReference>
<evidence type="ECO:0000256" key="1">
    <source>
        <dbReference type="SAM" id="MobiDB-lite"/>
    </source>
</evidence>
<dbReference type="Proteomes" id="UP001305647">
    <property type="component" value="Unassembled WGS sequence"/>
</dbReference>
<feature type="region of interest" description="Disordered" evidence="1">
    <location>
        <begin position="77"/>
        <end position="136"/>
    </location>
</feature>
<dbReference type="AlphaFoldDB" id="A0AAN6PSW6"/>
<dbReference type="CDD" id="cd14688">
    <property type="entry name" value="bZIP_YAP"/>
    <property type="match status" value="1"/>
</dbReference>
<name>A0AAN6PSW6_9PEZI</name>
<feature type="compositionally biased region" description="Pro residues" evidence="1">
    <location>
        <begin position="88"/>
        <end position="98"/>
    </location>
</feature>
<keyword evidence="3" id="KW-1185">Reference proteome</keyword>
<accession>A0AAN6PSW6</accession>
<gene>
    <name evidence="2" type="ORF">N658DRAFT_406626</name>
</gene>
<reference evidence="2" key="1">
    <citation type="journal article" date="2023" name="Mol. Phylogenet. Evol.">
        <title>Genome-scale phylogeny and comparative genomics of the fungal order Sordariales.</title>
        <authorList>
            <person name="Hensen N."/>
            <person name="Bonometti L."/>
            <person name="Westerberg I."/>
            <person name="Brannstrom I.O."/>
            <person name="Guillou S."/>
            <person name="Cros-Aarteil S."/>
            <person name="Calhoun S."/>
            <person name="Haridas S."/>
            <person name="Kuo A."/>
            <person name="Mondo S."/>
            <person name="Pangilinan J."/>
            <person name="Riley R."/>
            <person name="LaButti K."/>
            <person name="Andreopoulos B."/>
            <person name="Lipzen A."/>
            <person name="Chen C."/>
            <person name="Yan M."/>
            <person name="Daum C."/>
            <person name="Ng V."/>
            <person name="Clum A."/>
            <person name="Steindorff A."/>
            <person name="Ohm R.A."/>
            <person name="Martin F."/>
            <person name="Silar P."/>
            <person name="Natvig D.O."/>
            <person name="Lalanne C."/>
            <person name="Gautier V."/>
            <person name="Ament-Velasquez S.L."/>
            <person name="Kruys A."/>
            <person name="Hutchinson M.I."/>
            <person name="Powell A.J."/>
            <person name="Barry K."/>
            <person name="Miller A.N."/>
            <person name="Grigoriev I.V."/>
            <person name="Debuchy R."/>
            <person name="Gladieux P."/>
            <person name="Hiltunen Thoren M."/>
            <person name="Johannesson H."/>
        </authorList>
    </citation>
    <scope>NUCLEOTIDE SEQUENCE</scope>
    <source>
        <strain evidence="2">CBS 757.83</strain>
    </source>
</reference>
<sequence>MESHAYRTRIHRFSSKPPGHEAARQRENQRRHRARVKGRIADLEAALSDTQSKLNEALRQIDLLAAEVSRLHVHNLRPAEEAQTLPTVPTPSTPPPEKVPGSATSVQHNAAEPDASGPTDGLVVPSSPCCTTTPDQSTATAALDHVQLGSTKITTELHTSIEPVADLEESSSDCSLLPASGAGESTIPCRDAYLIIKERSSPEFDLSAANEWLKPGFRRAVVPGTGCRVQTHILFAFVDYMT</sequence>
<reference evidence="2" key="2">
    <citation type="submission" date="2023-05" db="EMBL/GenBank/DDBJ databases">
        <authorList>
            <consortium name="Lawrence Berkeley National Laboratory"/>
            <person name="Steindorff A."/>
            <person name="Hensen N."/>
            <person name="Bonometti L."/>
            <person name="Westerberg I."/>
            <person name="Brannstrom I.O."/>
            <person name="Guillou S."/>
            <person name="Cros-Aarteil S."/>
            <person name="Calhoun S."/>
            <person name="Haridas S."/>
            <person name="Kuo A."/>
            <person name="Mondo S."/>
            <person name="Pangilinan J."/>
            <person name="Riley R."/>
            <person name="Labutti K."/>
            <person name="Andreopoulos B."/>
            <person name="Lipzen A."/>
            <person name="Chen C."/>
            <person name="Yanf M."/>
            <person name="Daum C."/>
            <person name="Ng V."/>
            <person name="Clum A."/>
            <person name="Ohm R."/>
            <person name="Martin F."/>
            <person name="Silar P."/>
            <person name="Natvig D."/>
            <person name="Lalanne C."/>
            <person name="Gautier V."/>
            <person name="Ament-Velasquez S.L."/>
            <person name="Kruys A."/>
            <person name="Hutchinson M.I."/>
            <person name="Powell A.J."/>
            <person name="Barry K."/>
            <person name="Miller A.N."/>
            <person name="Grigoriev I.V."/>
            <person name="Debuchy R."/>
            <person name="Gladieux P."/>
            <person name="Thoren M.H."/>
            <person name="Johannesson H."/>
        </authorList>
    </citation>
    <scope>NUCLEOTIDE SEQUENCE</scope>
    <source>
        <strain evidence="2">CBS 757.83</strain>
    </source>
</reference>
<evidence type="ECO:0000313" key="2">
    <source>
        <dbReference type="EMBL" id="KAK4097352.1"/>
    </source>
</evidence>
<comment type="caution">
    <text evidence="2">The sequence shown here is derived from an EMBL/GenBank/DDBJ whole genome shotgun (WGS) entry which is preliminary data.</text>
</comment>
<protein>
    <recommendedName>
        <fullName evidence="4">BZIP transcription factor</fullName>
    </recommendedName>
</protein>
<feature type="compositionally biased region" description="Basic residues" evidence="1">
    <location>
        <begin position="1"/>
        <end position="14"/>
    </location>
</feature>
<feature type="compositionally biased region" description="Basic and acidic residues" evidence="1">
    <location>
        <begin position="18"/>
        <end position="28"/>
    </location>
</feature>